<dbReference type="SUPFAM" id="SSF48371">
    <property type="entry name" value="ARM repeat"/>
    <property type="match status" value="1"/>
</dbReference>
<sequence length="357" mass="41024">MEPLKAIYNEAYVQKLTADIKSVNLEFDAEACSRLILQPDWQALELMERKRRITEALHETLPASYPEALKILVQVAPSYSGLAGIVFPDFVQCYGLEFWEESIDALEILTEYSTAEFAVRPYFIQDTERMISQSEIWAESSNEHVRRLASEGSRPRLPWGISVPTFKQDPTPILPILEKLKEDESLYVRRSVANSLNDITKTHPDLFIEIANNWYGESVDTDWIIKHASRSLLKKGDKQVLALFGYENSHNLHIQEFEFKTASIKVGERVDFSFDLYSEVGTKLRVDYAIDYVKARGNRTRKVFKLSETSIQKNETKSYSRTHAFEDLSTRKHHPGLHQLTIIVNGEEKVSVEFEVG</sequence>
<dbReference type="EMBL" id="JAMQJY010000003">
    <property type="protein sequence ID" value="MCM2677282.1"/>
    <property type="molecule type" value="Genomic_DNA"/>
</dbReference>
<evidence type="ECO:0000313" key="1">
    <source>
        <dbReference type="EMBL" id="MCM2677282.1"/>
    </source>
</evidence>
<protein>
    <recommendedName>
        <fullName evidence="3">3-methyladenine DNA glycosylase AlkC</fullName>
    </recommendedName>
</protein>
<evidence type="ECO:0008006" key="3">
    <source>
        <dbReference type="Google" id="ProtNLM"/>
    </source>
</evidence>
<reference evidence="1" key="1">
    <citation type="submission" date="2022-06" db="EMBL/GenBank/DDBJ databases">
        <title>Alkalicoccobacillus porphyridii sp. nov., isolated from a marine red alga, Porphyridium purpureum and reclassification of Shouchella plakortidis and Shouchella gibsonii as Alkalicoccobacillus plakortidis comb. nov. and Alkalicoccobacillus gibsonii comb. nov.</title>
        <authorList>
            <person name="Kim K.H."/>
            <person name="Lee J.K."/>
            <person name="Han D.M."/>
            <person name="Baek J.H."/>
            <person name="Jeon C.O."/>
        </authorList>
    </citation>
    <scope>NUCLEOTIDE SEQUENCE</scope>
    <source>
        <strain evidence="1">DSM 19153</strain>
    </source>
</reference>
<dbReference type="InterPro" id="IPR016024">
    <property type="entry name" value="ARM-type_fold"/>
</dbReference>
<dbReference type="Proteomes" id="UP001203665">
    <property type="component" value="Unassembled WGS sequence"/>
</dbReference>
<gene>
    <name evidence="1" type="ORF">NDM98_18810</name>
</gene>
<dbReference type="InterPro" id="IPR021133">
    <property type="entry name" value="HEAT_type_2"/>
</dbReference>
<dbReference type="Gene3D" id="1.25.40.290">
    <property type="entry name" value="ARM repeat domains"/>
    <property type="match status" value="1"/>
</dbReference>
<organism evidence="1 2">
    <name type="scientific">Alkalicoccobacillus plakortidis</name>
    <dbReference type="NCBI Taxonomy" id="444060"/>
    <lineage>
        <taxon>Bacteria</taxon>
        <taxon>Bacillati</taxon>
        <taxon>Bacillota</taxon>
        <taxon>Bacilli</taxon>
        <taxon>Bacillales</taxon>
        <taxon>Bacillaceae</taxon>
        <taxon>Alkalicoccobacillus</taxon>
    </lineage>
</organism>
<evidence type="ECO:0000313" key="2">
    <source>
        <dbReference type="Proteomes" id="UP001203665"/>
    </source>
</evidence>
<keyword evidence="2" id="KW-1185">Reference proteome</keyword>
<dbReference type="PROSITE" id="PS50077">
    <property type="entry name" value="HEAT_REPEAT"/>
    <property type="match status" value="1"/>
</dbReference>
<accession>A0ABT0XMZ7</accession>
<name>A0ABT0XMZ7_9BACI</name>
<dbReference type="RefSeq" id="WP_251610902.1">
    <property type="nucleotide sequence ID" value="NZ_JAMQJY010000003.1"/>
</dbReference>
<comment type="caution">
    <text evidence="1">The sequence shown here is derived from an EMBL/GenBank/DDBJ whole genome shotgun (WGS) entry which is preliminary data.</text>
</comment>
<proteinExistence type="predicted"/>